<sequence length="103" mass="12154">MIRKTLVETPDNSTQKLVLIDTIQRLGVAYHFHNEIEVSIKNIFDSQLQSENNDDNLHVVALRFRLLRQQGHYISSGNFYIYIYIYSATSSLFFLFFTYFLAH</sequence>
<dbReference type="Gene3D" id="1.50.10.130">
    <property type="entry name" value="Terpene synthase, N-terminal domain"/>
    <property type="match status" value="1"/>
</dbReference>
<dbReference type="InterPro" id="IPR036965">
    <property type="entry name" value="Terpene_synth_N_sf"/>
</dbReference>
<dbReference type="PANTHER" id="PTHR31225">
    <property type="entry name" value="OS04G0344100 PROTEIN-RELATED"/>
    <property type="match status" value="1"/>
</dbReference>
<dbReference type="GO" id="GO:0016114">
    <property type="term" value="P:terpenoid biosynthetic process"/>
    <property type="evidence" value="ECO:0007669"/>
    <property type="project" value="InterPro"/>
</dbReference>
<dbReference type="Proteomes" id="UP001234989">
    <property type="component" value="Chromosome 6"/>
</dbReference>
<protein>
    <recommendedName>
        <fullName evidence="2">Terpene synthase N-terminal domain-containing protein</fullName>
    </recommendedName>
</protein>
<name>A0AAF0TVR1_SOLVR</name>
<reference evidence="3" key="1">
    <citation type="submission" date="2023-08" db="EMBL/GenBank/DDBJ databases">
        <title>A de novo genome assembly of Solanum verrucosum Schlechtendal, a Mexican diploid species geographically isolated from the other diploid A-genome species in potato relatives.</title>
        <authorList>
            <person name="Hosaka K."/>
        </authorList>
    </citation>
    <scope>NUCLEOTIDE SEQUENCE</scope>
    <source>
        <tissue evidence="3">Young leaves</tissue>
    </source>
</reference>
<feature type="transmembrane region" description="Helical" evidence="1">
    <location>
        <begin position="79"/>
        <end position="102"/>
    </location>
</feature>
<evidence type="ECO:0000256" key="1">
    <source>
        <dbReference type="SAM" id="Phobius"/>
    </source>
</evidence>
<organism evidence="3 4">
    <name type="scientific">Solanum verrucosum</name>
    <dbReference type="NCBI Taxonomy" id="315347"/>
    <lineage>
        <taxon>Eukaryota</taxon>
        <taxon>Viridiplantae</taxon>
        <taxon>Streptophyta</taxon>
        <taxon>Embryophyta</taxon>
        <taxon>Tracheophyta</taxon>
        <taxon>Spermatophyta</taxon>
        <taxon>Magnoliopsida</taxon>
        <taxon>eudicotyledons</taxon>
        <taxon>Gunneridae</taxon>
        <taxon>Pentapetalae</taxon>
        <taxon>asterids</taxon>
        <taxon>lamiids</taxon>
        <taxon>Solanales</taxon>
        <taxon>Solanaceae</taxon>
        <taxon>Solanoideae</taxon>
        <taxon>Solaneae</taxon>
        <taxon>Solanum</taxon>
    </lineage>
</organism>
<dbReference type="InterPro" id="IPR001906">
    <property type="entry name" value="Terpene_synth_N"/>
</dbReference>
<dbReference type="InterPro" id="IPR050148">
    <property type="entry name" value="Terpene_synthase-like"/>
</dbReference>
<gene>
    <name evidence="3" type="ORF">MTR67_027786</name>
</gene>
<dbReference type="AlphaFoldDB" id="A0AAF0TVR1"/>
<feature type="domain" description="Terpene synthase N-terminal" evidence="2">
    <location>
        <begin position="3"/>
        <end position="79"/>
    </location>
</feature>
<keyword evidence="1" id="KW-0812">Transmembrane</keyword>
<keyword evidence="1" id="KW-1133">Transmembrane helix</keyword>
<evidence type="ECO:0000313" key="4">
    <source>
        <dbReference type="Proteomes" id="UP001234989"/>
    </source>
</evidence>
<keyword evidence="4" id="KW-1185">Reference proteome</keyword>
<dbReference type="GO" id="GO:0010333">
    <property type="term" value="F:terpene synthase activity"/>
    <property type="evidence" value="ECO:0007669"/>
    <property type="project" value="InterPro"/>
</dbReference>
<evidence type="ECO:0000259" key="2">
    <source>
        <dbReference type="Pfam" id="PF01397"/>
    </source>
</evidence>
<evidence type="ECO:0000313" key="3">
    <source>
        <dbReference type="EMBL" id="WMV34401.1"/>
    </source>
</evidence>
<accession>A0AAF0TVR1</accession>
<dbReference type="PANTHER" id="PTHR31225:SF233">
    <property type="entry name" value="CEMBRATRIENOL SYNTHASE 2A"/>
    <property type="match status" value="1"/>
</dbReference>
<proteinExistence type="predicted"/>
<dbReference type="EMBL" id="CP133617">
    <property type="protein sequence ID" value="WMV34401.1"/>
    <property type="molecule type" value="Genomic_DNA"/>
</dbReference>
<dbReference type="SUPFAM" id="SSF48239">
    <property type="entry name" value="Terpenoid cyclases/Protein prenyltransferases"/>
    <property type="match status" value="1"/>
</dbReference>
<dbReference type="InterPro" id="IPR008930">
    <property type="entry name" value="Terpenoid_cyclase/PrenylTrfase"/>
</dbReference>
<keyword evidence="1" id="KW-0472">Membrane</keyword>
<dbReference type="Pfam" id="PF01397">
    <property type="entry name" value="Terpene_synth"/>
    <property type="match status" value="1"/>
</dbReference>